<dbReference type="InterPro" id="IPR013546">
    <property type="entry name" value="PII_UdlTrfase/GS_AdlTrfase"/>
</dbReference>
<comment type="function">
    <text evidence="7">Modifies, by uridylylation and deuridylylation, the PII regulatory proteins (GlnB and homologs), in response to the nitrogen status of the cell that GlnD senses through the glutamine level. Under low glutamine levels, catalyzes the conversion of the PII proteins and UTP to PII-UMP and PPi, while under higher glutamine levels, GlnD hydrolyzes PII-UMP to PII and UMP (deuridylylation). Thus, controls uridylylation state and activity of the PII proteins, and plays an important role in the regulation of nitrogen metabolism.</text>
</comment>
<comment type="domain">
    <text evidence="7">Has four distinct domains: an N-terminal nucleotidyltransferase (NT) domain responsible for UTase activity, a central HD domain that encodes UR activity, and two C-terminal ACT domains that seem to have a role in glutamine sensing.</text>
</comment>
<dbReference type="Proteomes" id="UP000295453">
    <property type="component" value="Unassembled WGS sequence"/>
</dbReference>
<dbReference type="InterPro" id="IPR010043">
    <property type="entry name" value="UTase/UR"/>
</dbReference>
<keyword evidence="1 7" id="KW-0808">Transferase</keyword>
<dbReference type="GO" id="GO:0008773">
    <property type="term" value="F:[protein-PII] uridylyltransferase activity"/>
    <property type="evidence" value="ECO:0007669"/>
    <property type="project" value="UniProtKB-UniRule"/>
</dbReference>
<comment type="caution">
    <text evidence="7">Lacks conserved residue(s) required for the propagation of feature annotation.</text>
</comment>
<dbReference type="CDD" id="cd05401">
    <property type="entry name" value="NT_GlnE_GlnD_like"/>
    <property type="match status" value="1"/>
</dbReference>
<dbReference type="NCBIfam" id="NF002895">
    <property type="entry name" value="PRK03381.1"/>
    <property type="match status" value="1"/>
</dbReference>
<dbReference type="PANTHER" id="PTHR47320:SF1">
    <property type="entry name" value="BIFUNCTIONAL URIDYLYLTRANSFERASE_URIDYLYL-REMOVING ENZYME"/>
    <property type="match status" value="1"/>
</dbReference>
<dbReference type="Gene3D" id="1.10.3090.10">
    <property type="entry name" value="cca-adding enzyme, domain 2"/>
    <property type="match status" value="1"/>
</dbReference>
<dbReference type="InterPro" id="IPR006674">
    <property type="entry name" value="HD_domain"/>
</dbReference>
<evidence type="ECO:0000256" key="5">
    <source>
        <dbReference type="ARBA" id="ARBA00022842"/>
    </source>
</evidence>
<comment type="similarity">
    <text evidence="7">Belongs to the GlnD family.</text>
</comment>
<evidence type="ECO:0000256" key="4">
    <source>
        <dbReference type="ARBA" id="ARBA00022801"/>
    </source>
</evidence>
<organism evidence="10 11">
    <name type="scientific">Nocardioides jejuensis</name>
    <dbReference type="NCBI Taxonomy" id="2502782"/>
    <lineage>
        <taxon>Bacteria</taxon>
        <taxon>Bacillati</taxon>
        <taxon>Actinomycetota</taxon>
        <taxon>Actinomycetes</taxon>
        <taxon>Propionibacteriales</taxon>
        <taxon>Nocardioidaceae</taxon>
        <taxon>Nocardioides</taxon>
    </lineage>
</organism>
<dbReference type="Pfam" id="PF01842">
    <property type="entry name" value="ACT"/>
    <property type="match status" value="1"/>
</dbReference>
<dbReference type="Gene3D" id="3.30.460.10">
    <property type="entry name" value="Beta Polymerase, domain 2"/>
    <property type="match status" value="1"/>
</dbReference>
<evidence type="ECO:0000256" key="7">
    <source>
        <dbReference type="HAMAP-Rule" id="MF_00277"/>
    </source>
</evidence>
<dbReference type="SMART" id="SM00471">
    <property type="entry name" value="HDc"/>
    <property type="match status" value="1"/>
</dbReference>
<dbReference type="EC" id="3.1.4.-" evidence="7"/>
<feature type="region of interest" description="Uridylyltransferase" evidence="7">
    <location>
        <begin position="1"/>
        <end position="277"/>
    </location>
</feature>
<evidence type="ECO:0000256" key="6">
    <source>
        <dbReference type="ARBA" id="ARBA00023268"/>
    </source>
</evidence>
<keyword evidence="2 7" id="KW-0548">Nucleotidyltransferase</keyword>
<evidence type="ECO:0000313" key="11">
    <source>
        <dbReference type="Proteomes" id="UP000295453"/>
    </source>
</evidence>
<comment type="cofactor">
    <cofactor evidence="7">
        <name>Mg(2+)</name>
        <dbReference type="ChEBI" id="CHEBI:18420"/>
    </cofactor>
</comment>
<dbReference type="InterPro" id="IPR002934">
    <property type="entry name" value="Polymerase_NTP_transf_dom"/>
</dbReference>
<evidence type="ECO:0000259" key="8">
    <source>
        <dbReference type="PROSITE" id="PS51671"/>
    </source>
</evidence>
<sequence>MTAEERALRTAAADELCATAYADLGGSDTGVALVAVGGYGRGELAPHSDLDVVLVYDAGVDVGDLPEKLWYPLWDSGAKLDHSVRTLDQCIEAGEADLRVALGMLDARHLAGDPNLTLRLRTHMLGAWRREARMKLPGFHELVRSRHAITGELAHVSVPDLKEAEGGLRDATALKALVATWLVDVPHVDVERCRQALLDTRDIVHTIAGRASDRITPEMWGQMAEPLGLEDARAVQVHVRDLGRRLTHISRLTWHRVDQVIARPASLRGARKPDLVAIAPGLAISSGEVVLGAGAKPENDPFLLLRAAAEAAERSLPLSPATAARLARACPELPTPWPAQARHLLVRLLSAGRPMLPVWETLEETRALQRILPEWDLIRSLPHASVIHRFTVDRHVVETCIEASELIRRVARPDVLMVSALLHDIGKCELGDHSVEGEPIARQVAERVGFAPDEVDLVGTLVRWHLLLSETATTRDPDDPATVQLLLEHIPNPEALSLLVALTEADARAASPQAWTKWRASLVRHLAQRTYAAMLTGASDTHALTVEEPSVDVPAEILEDPKKVHVEVEHHAEGARVTVMSGDRVGLLADAAAMFAVQKTSVHGAKVWTQDPIGISVWDTDEQHLDAAVLRTRLESIVEGRLDARSRLERPRPGRLEPTVRVRPEASDTAAVLEVRMDDRPGVVFLVCATLADLGLSVRSAHVSTLGPQAVDVFYVIEPDGSLPSTERAEAAANSVRDALVRTVTLEA</sequence>
<accession>A0A4R1BYU4</accession>
<dbReference type="SUPFAM" id="SSF81301">
    <property type="entry name" value="Nucleotidyltransferase"/>
    <property type="match status" value="1"/>
</dbReference>
<dbReference type="CDD" id="cd00077">
    <property type="entry name" value="HDc"/>
    <property type="match status" value="1"/>
</dbReference>
<evidence type="ECO:0000256" key="2">
    <source>
        <dbReference type="ARBA" id="ARBA00022695"/>
    </source>
</evidence>
<dbReference type="EC" id="2.7.7.59" evidence="7"/>
<evidence type="ECO:0000256" key="1">
    <source>
        <dbReference type="ARBA" id="ARBA00022679"/>
    </source>
</evidence>
<dbReference type="PANTHER" id="PTHR47320">
    <property type="entry name" value="BIFUNCTIONAL URIDYLYLTRANSFERASE/URIDYLYL-REMOVING ENZYME"/>
    <property type="match status" value="1"/>
</dbReference>
<feature type="domain" description="HD" evidence="9">
    <location>
        <begin position="392"/>
        <end position="496"/>
    </location>
</feature>
<protein>
    <recommendedName>
        <fullName evidence="7">Bifunctional uridylyltransferase/uridylyl-removing enzyme</fullName>
        <shortName evidence="7">UTase/UR</shortName>
    </recommendedName>
    <alternativeName>
        <fullName evidence="7">Bifunctional [protein-PII] modification enzyme</fullName>
    </alternativeName>
    <alternativeName>
        <fullName evidence="7">Bifunctional nitrogen sensor protein</fullName>
    </alternativeName>
    <domain>
        <recommendedName>
            <fullName evidence="7">[Protein-PII] uridylyltransferase</fullName>
            <shortName evidence="7">PII uridylyltransferase</shortName>
            <shortName evidence="7">UTase</shortName>
            <ecNumber evidence="7">2.7.7.59</ecNumber>
        </recommendedName>
    </domain>
    <domain>
        <recommendedName>
            <fullName evidence="7">[Protein-PII]-UMP uridylyl-removing enzyme</fullName>
            <shortName evidence="7">UR</shortName>
            <ecNumber evidence="7">3.1.4.-</ecNumber>
        </recommendedName>
    </domain>
</protein>
<comment type="catalytic activity">
    <reaction evidence="7">
        <text>[protein-PII]-uridylyl-L-tyrosine + H2O = [protein-PII]-L-tyrosine + UMP + H(+)</text>
        <dbReference type="Rhea" id="RHEA:48600"/>
        <dbReference type="Rhea" id="RHEA-COMP:12147"/>
        <dbReference type="Rhea" id="RHEA-COMP:12148"/>
        <dbReference type="ChEBI" id="CHEBI:15377"/>
        <dbReference type="ChEBI" id="CHEBI:15378"/>
        <dbReference type="ChEBI" id="CHEBI:46858"/>
        <dbReference type="ChEBI" id="CHEBI:57865"/>
        <dbReference type="ChEBI" id="CHEBI:90602"/>
    </reaction>
</comment>
<evidence type="ECO:0000313" key="10">
    <source>
        <dbReference type="EMBL" id="TCJ22596.1"/>
    </source>
</evidence>
<name>A0A4R1BYU4_9ACTN</name>
<dbReference type="SUPFAM" id="SSF109604">
    <property type="entry name" value="HD-domain/PDEase-like"/>
    <property type="match status" value="1"/>
</dbReference>
<evidence type="ECO:0000259" key="9">
    <source>
        <dbReference type="PROSITE" id="PS51831"/>
    </source>
</evidence>
<dbReference type="OrthoDB" id="9758038at2"/>
<dbReference type="RefSeq" id="WP_131584694.1">
    <property type="nucleotide sequence ID" value="NZ_SJZJ01000022.1"/>
</dbReference>
<dbReference type="Pfam" id="PF01966">
    <property type="entry name" value="HD"/>
    <property type="match status" value="1"/>
</dbReference>
<dbReference type="InterPro" id="IPR043519">
    <property type="entry name" value="NT_sf"/>
</dbReference>
<proteinExistence type="inferred from homology"/>
<comment type="activity regulation">
    <text evidence="7">Uridylyltransferase (UTase) activity is inhibited by glutamine, while glutamine activates uridylyl-removing (UR) activity.</text>
</comment>
<dbReference type="HAMAP" id="MF_00277">
    <property type="entry name" value="PII_uridylyl_transf"/>
    <property type="match status" value="1"/>
</dbReference>
<comment type="caution">
    <text evidence="10">The sequence shown here is derived from an EMBL/GenBank/DDBJ whole genome shotgun (WGS) entry which is preliminary data.</text>
</comment>
<dbReference type="Pfam" id="PF08335">
    <property type="entry name" value="GlnD_UR_UTase"/>
    <property type="match status" value="1"/>
</dbReference>
<dbReference type="Pfam" id="PF01909">
    <property type="entry name" value="NTP_transf_2"/>
    <property type="match status" value="1"/>
</dbReference>
<dbReference type="InterPro" id="IPR003607">
    <property type="entry name" value="HD/PDEase_dom"/>
</dbReference>
<dbReference type="SUPFAM" id="SSF55021">
    <property type="entry name" value="ACT-like"/>
    <property type="match status" value="1"/>
</dbReference>
<dbReference type="PROSITE" id="PS51671">
    <property type="entry name" value="ACT"/>
    <property type="match status" value="1"/>
</dbReference>
<keyword evidence="4 7" id="KW-0378">Hydrolase</keyword>
<gene>
    <name evidence="7" type="primary">glnD</name>
    <name evidence="10" type="ORF">EPD65_12705</name>
</gene>
<dbReference type="InterPro" id="IPR045865">
    <property type="entry name" value="ACT-like_dom_sf"/>
</dbReference>
<keyword evidence="3" id="KW-0677">Repeat</keyword>
<dbReference type="InterPro" id="IPR002912">
    <property type="entry name" value="ACT_dom"/>
</dbReference>
<reference evidence="10 11" key="1">
    <citation type="submission" date="2019-03" db="EMBL/GenBank/DDBJ databases">
        <authorList>
            <person name="Kim M.K.M."/>
        </authorList>
    </citation>
    <scope>NUCLEOTIDE SEQUENCE [LARGE SCALE GENOMIC DNA]</scope>
    <source>
        <strain evidence="10 11">18JY15-6</strain>
    </source>
</reference>
<dbReference type="AlphaFoldDB" id="A0A4R1BYU4"/>
<comment type="catalytic activity">
    <reaction evidence="7">
        <text>[protein-PII]-L-tyrosine + UTP = [protein-PII]-uridylyl-L-tyrosine + diphosphate</text>
        <dbReference type="Rhea" id="RHEA:13673"/>
        <dbReference type="Rhea" id="RHEA-COMP:12147"/>
        <dbReference type="Rhea" id="RHEA-COMP:12148"/>
        <dbReference type="ChEBI" id="CHEBI:33019"/>
        <dbReference type="ChEBI" id="CHEBI:46398"/>
        <dbReference type="ChEBI" id="CHEBI:46858"/>
        <dbReference type="ChEBI" id="CHEBI:90602"/>
        <dbReference type="EC" id="2.7.7.59"/>
    </reaction>
</comment>
<dbReference type="GO" id="GO:0008081">
    <property type="term" value="F:phosphoric diester hydrolase activity"/>
    <property type="evidence" value="ECO:0007669"/>
    <property type="project" value="UniProtKB-UniRule"/>
</dbReference>
<keyword evidence="11" id="KW-1185">Reference proteome</keyword>
<dbReference type="EMBL" id="SJZJ01000022">
    <property type="protein sequence ID" value="TCJ22596.1"/>
    <property type="molecule type" value="Genomic_DNA"/>
</dbReference>
<dbReference type="CDD" id="cd04899">
    <property type="entry name" value="ACT_ACR-UUR-like_2"/>
    <property type="match status" value="1"/>
</dbReference>
<dbReference type="GO" id="GO:0006808">
    <property type="term" value="P:regulation of nitrogen utilization"/>
    <property type="evidence" value="ECO:0007669"/>
    <property type="project" value="UniProtKB-UniRule"/>
</dbReference>
<keyword evidence="5 7" id="KW-0460">Magnesium</keyword>
<dbReference type="PROSITE" id="PS51831">
    <property type="entry name" value="HD"/>
    <property type="match status" value="1"/>
</dbReference>
<feature type="domain" description="ACT" evidence="8">
    <location>
        <begin position="672"/>
        <end position="748"/>
    </location>
</feature>
<keyword evidence="6 7" id="KW-0511">Multifunctional enzyme</keyword>
<evidence type="ECO:0000256" key="3">
    <source>
        <dbReference type="ARBA" id="ARBA00022737"/>
    </source>
</evidence>